<evidence type="ECO:0000313" key="2">
    <source>
        <dbReference type="Proteomes" id="UP000326903"/>
    </source>
</evidence>
<protein>
    <recommendedName>
        <fullName evidence="3">YXWGXW repeat-containing protein</fullName>
    </recommendedName>
</protein>
<dbReference type="InterPro" id="IPR024447">
    <property type="entry name" value="YXWGXW_rpt"/>
</dbReference>
<keyword evidence="2" id="KW-1185">Reference proteome</keyword>
<dbReference type="EMBL" id="VYQF01000010">
    <property type="protein sequence ID" value="KAA9035832.1"/>
    <property type="molecule type" value="Genomic_DNA"/>
</dbReference>
<dbReference type="AlphaFoldDB" id="A0A5J5IBJ1"/>
<reference evidence="1 2" key="1">
    <citation type="submission" date="2019-09" db="EMBL/GenBank/DDBJ databases">
        <title>Draft genome sequence of Ginsengibacter sp. BR5-29.</title>
        <authorList>
            <person name="Im W.-T."/>
        </authorList>
    </citation>
    <scope>NUCLEOTIDE SEQUENCE [LARGE SCALE GENOMIC DNA]</scope>
    <source>
        <strain evidence="1 2">BR5-29</strain>
    </source>
</reference>
<dbReference type="PROSITE" id="PS51257">
    <property type="entry name" value="PROKAR_LIPOPROTEIN"/>
    <property type="match status" value="1"/>
</dbReference>
<accession>A0A5J5IBJ1</accession>
<comment type="caution">
    <text evidence="1">The sequence shown here is derived from an EMBL/GenBank/DDBJ whole genome shotgun (WGS) entry which is preliminary data.</text>
</comment>
<dbReference type="Pfam" id="PF12779">
    <property type="entry name" value="WXXGXW"/>
    <property type="match status" value="2"/>
</dbReference>
<proteinExistence type="predicted"/>
<organism evidence="1 2">
    <name type="scientific">Ginsengibacter hankyongi</name>
    <dbReference type="NCBI Taxonomy" id="2607284"/>
    <lineage>
        <taxon>Bacteria</taxon>
        <taxon>Pseudomonadati</taxon>
        <taxon>Bacteroidota</taxon>
        <taxon>Chitinophagia</taxon>
        <taxon>Chitinophagales</taxon>
        <taxon>Chitinophagaceae</taxon>
        <taxon>Ginsengibacter</taxon>
    </lineage>
</organism>
<dbReference type="Proteomes" id="UP000326903">
    <property type="component" value="Unassembled WGS sequence"/>
</dbReference>
<evidence type="ECO:0008006" key="3">
    <source>
        <dbReference type="Google" id="ProtNLM"/>
    </source>
</evidence>
<gene>
    <name evidence="1" type="ORF">FW778_19960</name>
</gene>
<sequence length="98" mass="11646">MKKIIGNLAIALIIGVLFSCNGHYRFLIGQPPEHPSVIMPLSPGDGYIWIGGEWYFNGNSYLWRDGYWTRPRDGIRWVPGDWKRNHHEWYYNPGRWRK</sequence>
<dbReference type="RefSeq" id="WP_150416659.1">
    <property type="nucleotide sequence ID" value="NZ_VYQF01000010.1"/>
</dbReference>
<evidence type="ECO:0000313" key="1">
    <source>
        <dbReference type="EMBL" id="KAA9035832.1"/>
    </source>
</evidence>
<name>A0A5J5IBJ1_9BACT</name>